<keyword evidence="2" id="KW-1185">Reference proteome</keyword>
<dbReference type="Proteomes" id="UP000219336">
    <property type="component" value="Unassembled WGS sequence"/>
</dbReference>
<dbReference type="EMBL" id="OANU01000012">
    <property type="protein sequence ID" value="SNX47756.1"/>
    <property type="molecule type" value="Genomic_DNA"/>
</dbReference>
<proteinExistence type="predicted"/>
<name>A0A240EGS4_9VIBR</name>
<evidence type="ECO:0000313" key="2">
    <source>
        <dbReference type="Proteomes" id="UP000219336"/>
    </source>
</evidence>
<organism evidence="1 2">
    <name type="scientific">Vibrio thalassae</name>
    <dbReference type="NCBI Taxonomy" id="1243014"/>
    <lineage>
        <taxon>Bacteria</taxon>
        <taxon>Pseudomonadati</taxon>
        <taxon>Pseudomonadota</taxon>
        <taxon>Gammaproteobacteria</taxon>
        <taxon>Vibrionales</taxon>
        <taxon>Vibrionaceae</taxon>
        <taxon>Vibrio</taxon>
    </lineage>
</organism>
<protein>
    <submittedName>
        <fullName evidence="1">Uncharacterized protein</fullName>
    </submittedName>
</protein>
<accession>A0A240EGS4</accession>
<dbReference type="AlphaFoldDB" id="A0A240EGS4"/>
<sequence length="62" mass="7324">MLITGLKTLIIDIIKDAAYYDANSLVTVLAPYPNLCQHFVMYVFKRQKVAYIDFMFFWLKPM</sequence>
<reference evidence="2" key="1">
    <citation type="submission" date="2016-06" db="EMBL/GenBank/DDBJ databases">
        <authorList>
            <person name="Rodrigo-Torres L."/>
            <person name="Arahal R.D."/>
            <person name="Lucena T."/>
        </authorList>
    </citation>
    <scope>NUCLEOTIDE SEQUENCE [LARGE SCALE GENOMIC DNA]</scope>
    <source>
        <strain evidence="2">CECT8203</strain>
    </source>
</reference>
<evidence type="ECO:0000313" key="1">
    <source>
        <dbReference type="EMBL" id="SNX47756.1"/>
    </source>
</evidence>
<gene>
    <name evidence="1" type="ORF">VTH8203_01371</name>
</gene>